<feature type="domain" description="Peptidase M16 N-terminal" evidence="1">
    <location>
        <begin position="44"/>
        <end position="118"/>
    </location>
</feature>
<name>A0A2V2WNZ5_TRYCR</name>
<dbReference type="VEuPathDB" id="TriTrypDB:ECC02_006715"/>
<dbReference type="VEuPathDB" id="TriTrypDB:Tc_MARK_4028"/>
<dbReference type="VEuPathDB" id="TriTrypDB:TcBrA4_0021300"/>
<dbReference type="EMBL" id="PRFC01000079">
    <property type="protein sequence ID" value="PWV09399.1"/>
    <property type="molecule type" value="Genomic_DNA"/>
</dbReference>
<dbReference type="VEuPathDB" id="TriTrypDB:TcG_07999"/>
<dbReference type="VEuPathDB" id="TriTrypDB:TcCL_ESM05523"/>
<dbReference type="InterPro" id="IPR011249">
    <property type="entry name" value="Metalloenz_LuxS/M16"/>
</dbReference>
<dbReference type="VEuPathDB" id="TriTrypDB:TCSYLVIO_007508"/>
<proteinExistence type="predicted"/>
<dbReference type="AlphaFoldDB" id="A0A2V2WNZ5"/>
<dbReference type="GO" id="GO:0046872">
    <property type="term" value="F:metal ion binding"/>
    <property type="evidence" value="ECO:0007669"/>
    <property type="project" value="InterPro"/>
</dbReference>
<gene>
    <name evidence="2" type="ORF">C3747_79g300</name>
</gene>
<dbReference type="VEuPathDB" id="TriTrypDB:BCY84_19202"/>
<reference evidence="2 3" key="1">
    <citation type="journal article" date="2018" name="Microb. Genom.">
        <title>Expanding an expanded genome: long-read sequencing of Trypanosoma cruzi.</title>
        <authorList>
            <person name="Berna L."/>
            <person name="Rodriguez M."/>
            <person name="Chiribao M.L."/>
            <person name="Parodi-Talice A."/>
            <person name="Pita S."/>
            <person name="Rijo G."/>
            <person name="Alvarez-Valin F."/>
            <person name="Robello C."/>
        </authorList>
    </citation>
    <scope>NUCLEOTIDE SEQUENCE [LARGE SCALE GENOMIC DNA]</scope>
    <source>
        <strain evidence="2 3">TCC</strain>
    </source>
</reference>
<dbReference type="Proteomes" id="UP000246078">
    <property type="component" value="Unassembled WGS sequence"/>
</dbReference>
<dbReference type="VEuPathDB" id="TriTrypDB:TcCLB.503465.49"/>
<comment type="caution">
    <text evidence="2">The sequence shown here is derived from an EMBL/GenBank/DDBJ whole genome shotgun (WGS) entry which is preliminary data.</text>
</comment>
<protein>
    <submittedName>
        <fullName evidence="2">Putative mitochondrial processing peptidase, beta subunit</fullName>
    </submittedName>
</protein>
<dbReference type="VEuPathDB" id="TriTrypDB:C4B63_3g1101"/>
<sequence length="154" mass="16681">MRGKPACVCCHCRGVARCGHAPRAGALCRDGACAAEVRGCSGQRTRRGRRLQRRLTKSAGQLTVQVGREQTHLYMRVTKQNTERAVGLLADVVRNARLADEDIQAAKQAVLKEHTSLKSGQMTSAWTICTVAPLIAPRTASEPHSTAQRRASHG</sequence>
<evidence type="ECO:0000259" key="1">
    <source>
        <dbReference type="Pfam" id="PF00675"/>
    </source>
</evidence>
<dbReference type="InterPro" id="IPR011765">
    <property type="entry name" value="Pept_M16_N"/>
</dbReference>
<organism evidence="2 3">
    <name type="scientific">Trypanosoma cruzi</name>
    <dbReference type="NCBI Taxonomy" id="5693"/>
    <lineage>
        <taxon>Eukaryota</taxon>
        <taxon>Discoba</taxon>
        <taxon>Euglenozoa</taxon>
        <taxon>Kinetoplastea</taxon>
        <taxon>Metakinetoplastina</taxon>
        <taxon>Trypanosomatida</taxon>
        <taxon>Trypanosomatidae</taxon>
        <taxon>Trypanosoma</taxon>
        <taxon>Schizotrypanum</taxon>
    </lineage>
</organism>
<evidence type="ECO:0000313" key="2">
    <source>
        <dbReference type="EMBL" id="PWV09399.1"/>
    </source>
</evidence>
<dbReference type="Pfam" id="PF00675">
    <property type="entry name" value="Peptidase_M16"/>
    <property type="match status" value="1"/>
</dbReference>
<evidence type="ECO:0000313" key="3">
    <source>
        <dbReference type="Proteomes" id="UP000246078"/>
    </source>
</evidence>
<dbReference type="SUPFAM" id="SSF63411">
    <property type="entry name" value="LuxS/MPP-like metallohydrolase"/>
    <property type="match status" value="1"/>
</dbReference>
<dbReference type="Gene3D" id="3.30.830.10">
    <property type="entry name" value="Metalloenzyme, LuxS/M16 peptidase-like"/>
    <property type="match status" value="1"/>
</dbReference>
<accession>A0A2V2WNZ5</accession>
<dbReference type="VEuPathDB" id="TriTrypDB:C3747_79g300"/>
<dbReference type="VEuPathDB" id="TriTrypDB:TcCLB.511181.50"/>